<protein>
    <submittedName>
        <fullName evidence="1">Uncharacterized protein</fullName>
    </submittedName>
</protein>
<comment type="caution">
    <text evidence="1">The sequence shown here is derived from an EMBL/GenBank/DDBJ whole genome shotgun (WGS) entry which is preliminary data.</text>
</comment>
<accession>A0AAX2QEE8</accession>
<evidence type="ECO:0000313" key="2">
    <source>
        <dbReference type="Proteomes" id="UP000295021"/>
    </source>
</evidence>
<name>A0AAX2QEE8_9HYPH</name>
<dbReference type="Proteomes" id="UP000295021">
    <property type="component" value="Unassembled WGS sequence"/>
</dbReference>
<sequence>MWLERLGAAGMHRFHMRGLLAHRTKATRASKEMRKRLFTGNRCSQKTSYFVKCLSDLRKSYGW</sequence>
<dbReference type="AlphaFoldDB" id="A0AAX2QEE8"/>
<evidence type="ECO:0000313" key="1">
    <source>
        <dbReference type="EMBL" id="TCU18564.1"/>
    </source>
</evidence>
<gene>
    <name evidence="1" type="ORF">EV131_11471</name>
</gene>
<organism evidence="1 2">
    <name type="scientific">Rhizobium laguerreae</name>
    <dbReference type="NCBI Taxonomy" id="1076926"/>
    <lineage>
        <taxon>Bacteria</taxon>
        <taxon>Pseudomonadati</taxon>
        <taxon>Pseudomonadota</taxon>
        <taxon>Alphaproteobacteria</taxon>
        <taxon>Hyphomicrobiales</taxon>
        <taxon>Rhizobiaceae</taxon>
        <taxon>Rhizobium/Agrobacterium group</taxon>
        <taxon>Rhizobium</taxon>
    </lineage>
</organism>
<proteinExistence type="predicted"/>
<dbReference type="EMBL" id="SMBI01000014">
    <property type="protein sequence ID" value="TCU18564.1"/>
    <property type="molecule type" value="Genomic_DNA"/>
</dbReference>
<reference evidence="1 2" key="1">
    <citation type="submission" date="2019-03" db="EMBL/GenBank/DDBJ databases">
        <title>Genomic Encyclopedia of Type Strains, Phase IV (KMG-V): Genome sequencing to study the core and pangenomes of soil and plant-associated prokaryotes.</title>
        <authorList>
            <person name="Whitman W."/>
        </authorList>
    </citation>
    <scope>NUCLEOTIDE SEQUENCE [LARGE SCALE GENOMIC DNA]</scope>
    <source>
        <strain evidence="1 2">FB403</strain>
    </source>
</reference>